<protein>
    <recommendedName>
        <fullName evidence="3">IrrE N-terminal-like domain-containing protein</fullName>
    </recommendedName>
</protein>
<proteinExistence type="predicted"/>
<dbReference type="Gene3D" id="1.10.10.2910">
    <property type="match status" value="1"/>
</dbReference>
<dbReference type="EMBL" id="CP049865">
    <property type="protein sequence ID" value="QIK72244.1"/>
    <property type="molecule type" value="Genomic_DNA"/>
</dbReference>
<sequence length="339" mass="37947">MTDWLSLLRRNDHKAIAQALIDEAEGLDLPYLREEPWGAISEMPTLSILELDTLPGMCGGGGYYDHRSRTIYLHPSGRRRNNFTLLHELGHYVQRRHSEWSMVLLDDVHEGMRRKVEEAVSDHFAAAILLSACEDLDLDPFVTSPALVASVLFSNSMASRSAALRHVGDVLRHGAKWVLAVADLEGRVIYAQCTYDQFPPKKGMVQPGFSRLAEEARDGLVRRAFSEGMVYQGGRELHEMKAEAVLDFEGTHVFVALTPIHRFGQGKIERVWHSCSNHGCETEDFAPDALTEWCTGTCREPKCPTCGRCRCGGRSGAHQCPNCWIEVTAYEAAHNLHEC</sequence>
<evidence type="ECO:0000313" key="1">
    <source>
        <dbReference type="EMBL" id="QIK72244.1"/>
    </source>
</evidence>
<gene>
    <name evidence="1" type="ORF">G7070_08115</name>
</gene>
<dbReference type="AlphaFoldDB" id="A0A6G7Y5S4"/>
<evidence type="ECO:0008006" key="3">
    <source>
        <dbReference type="Google" id="ProtNLM"/>
    </source>
</evidence>
<name>A0A6G7Y5S4_9ACTN</name>
<organism evidence="1 2">
    <name type="scientific">Propioniciclava coleopterorum</name>
    <dbReference type="NCBI Taxonomy" id="2714937"/>
    <lineage>
        <taxon>Bacteria</taxon>
        <taxon>Bacillati</taxon>
        <taxon>Actinomycetota</taxon>
        <taxon>Actinomycetes</taxon>
        <taxon>Propionibacteriales</taxon>
        <taxon>Propionibacteriaceae</taxon>
        <taxon>Propioniciclava</taxon>
    </lineage>
</organism>
<dbReference type="Proteomes" id="UP000501058">
    <property type="component" value="Chromosome"/>
</dbReference>
<dbReference type="RefSeq" id="WP_166233320.1">
    <property type="nucleotide sequence ID" value="NZ_CP049865.1"/>
</dbReference>
<evidence type="ECO:0000313" key="2">
    <source>
        <dbReference type="Proteomes" id="UP000501058"/>
    </source>
</evidence>
<accession>A0A6G7Y5S4</accession>
<keyword evidence="2" id="KW-1185">Reference proteome</keyword>
<dbReference type="KEGG" id="prv:G7070_08115"/>
<reference evidence="1 2" key="1">
    <citation type="submission" date="2020-03" db="EMBL/GenBank/DDBJ databases">
        <title>Propioniciclava sp. nov., isolated from Hydrophilus acuminatus.</title>
        <authorList>
            <person name="Hyun D.-W."/>
            <person name="Bae J.-W."/>
        </authorList>
    </citation>
    <scope>NUCLEOTIDE SEQUENCE [LARGE SCALE GENOMIC DNA]</scope>
    <source>
        <strain evidence="1 2">HDW11</strain>
    </source>
</reference>